<dbReference type="Proteomes" id="UP000737113">
    <property type="component" value="Unassembled WGS sequence"/>
</dbReference>
<name>A0A972G0Y4_9GAMM</name>
<protein>
    <submittedName>
        <fullName evidence="1">Uncharacterized protein</fullName>
    </submittedName>
</protein>
<proteinExistence type="predicted"/>
<evidence type="ECO:0000313" key="2">
    <source>
        <dbReference type="Proteomes" id="UP000737113"/>
    </source>
</evidence>
<keyword evidence="2" id="KW-1185">Reference proteome</keyword>
<sequence>MSLPITECPISHGNLHSCPRKSPWTLICRFDGGIRAIDAIGRLLLNHASYATEPFIDIAGGKQHVSG</sequence>
<accession>A0A972G0Y4</accession>
<reference evidence="1" key="1">
    <citation type="submission" date="2020-04" db="EMBL/GenBank/DDBJ databases">
        <title>Description of Shewanella salipaludis sp. nov., isolated from a salt marsh.</title>
        <authorList>
            <person name="Park S."/>
            <person name="Yoon J.-H."/>
        </authorList>
    </citation>
    <scope>NUCLEOTIDE SEQUENCE</scope>
    <source>
        <strain evidence="1">SHSM-M6</strain>
    </source>
</reference>
<dbReference type="EMBL" id="JAAXYH010000006">
    <property type="protein sequence ID" value="NMH65506.1"/>
    <property type="molecule type" value="Genomic_DNA"/>
</dbReference>
<dbReference type="RefSeq" id="WP_169564209.1">
    <property type="nucleotide sequence ID" value="NZ_JAAXYH010000006.1"/>
</dbReference>
<dbReference type="AlphaFoldDB" id="A0A972G0Y4"/>
<comment type="caution">
    <text evidence="1">The sequence shown here is derived from an EMBL/GenBank/DDBJ whole genome shotgun (WGS) entry which is preliminary data.</text>
</comment>
<evidence type="ECO:0000313" key="1">
    <source>
        <dbReference type="EMBL" id="NMH65506.1"/>
    </source>
</evidence>
<gene>
    <name evidence="1" type="ORF">HC757_10015</name>
</gene>
<organism evidence="1 2">
    <name type="scientific">Shewanella salipaludis</name>
    <dbReference type="NCBI Taxonomy" id="2723052"/>
    <lineage>
        <taxon>Bacteria</taxon>
        <taxon>Pseudomonadati</taxon>
        <taxon>Pseudomonadota</taxon>
        <taxon>Gammaproteobacteria</taxon>
        <taxon>Alteromonadales</taxon>
        <taxon>Shewanellaceae</taxon>
        <taxon>Shewanella</taxon>
    </lineage>
</organism>